<dbReference type="GO" id="GO:0060271">
    <property type="term" value="P:cilium assembly"/>
    <property type="evidence" value="ECO:0007669"/>
    <property type="project" value="TreeGrafter"/>
</dbReference>
<keyword evidence="11" id="KW-1185">Reference proteome</keyword>
<evidence type="ECO:0000256" key="2">
    <source>
        <dbReference type="ARBA" id="ARBA00011495"/>
    </source>
</evidence>
<dbReference type="InterPro" id="IPR011677">
    <property type="entry name" value="TCTN1-3_dom"/>
</dbReference>
<dbReference type="GO" id="GO:0036038">
    <property type="term" value="C:MKS complex"/>
    <property type="evidence" value="ECO:0007669"/>
    <property type="project" value="TreeGrafter"/>
</dbReference>
<evidence type="ECO:0000256" key="1">
    <source>
        <dbReference type="ARBA" id="ARBA00007633"/>
    </source>
</evidence>
<feature type="signal peptide" evidence="7">
    <location>
        <begin position="1"/>
        <end position="18"/>
    </location>
</feature>
<name>A0A9W7T9V8_TRIRA</name>
<accession>A0A9W7T9V8</accession>
<reference evidence="10" key="1">
    <citation type="submission" date="2021-02" db="EMBL/GenBank/DDBJ databases">
        <title>Comparative genomics reveals that relaxation of natural selection precedes convergent phenotypic evolution of cavefish.</title>
        <authorList>
            <person name="Peng Z."/>
        </authorList>
    </citation>
    <scope>NUCLEOTIDE SEQUENCE</scope>
    <source>
        <tissue evidence="10">Muscle</tissue>
    </source>
</reference>
<dbReference type="Pfam" id="PF07773">
    <property type="entry name" value="TCTN_DUF1619"/>
    <property type="match status" value="2"/>
</dbReference>
<evidence type="ECO:0000313" key="10">
    <source>
        <dbReference type="EMBL" id="KAI7793407.1"/>
    </source>
</evidence>
<dbReference type="InterPro" id="IPR040354">
    <property type="entry name" value="TCTN1-3"/>
</dbReference>
<dbReference type="InterPro" id="IPR057724">
    <property type="entry name" value="TCTN1-3_N"/>
</dbReference>
<feature type="domain" description="Tectonic-1-3" evidence="8">
    <location>
        <begin position="420"/>
        <end position="603"/>
    </location>
</feature>
<dbReference type="EMBL" id="JAFHDT010000022">
    <property type="protein sequence ID" value="KAI7793407.1"/>
    <property type="molecule type" value="Genomic_DNA"/>
</dbReference>
<protein>
    <submittedName>
        <fullName evidence="10">Tectonic-1</fullName>
    </submittedName>
</protein>
<organism evidence="10 11">
    <name type="scientific">Triplophysa rosa</name>
    <name type="common">Cave loach</name>
    <dbReference type="NCBI Taxonomy" id="992332"/>
    <lineage>
        <taxon>Eukaryota</taxon>
        <taxon>Metazoa</taxon>
        <taxon>Chordata</taxon>
        <taxon>Craniata</taxon>
        <taxon>Vertebrata</taxon>
        <taxon>Euteleostomi</taxon>
        <taxon>Actinopterygii</taxon>
        <taxon>Neopterygii</taxon>
        <taxon>Teleostei</taxon>
        <taxon>Ostariophysi</taxon>
        <taxon>Cypriniformes</taxon>
        <taxon>Nemacheilidae</taxon>
        <taxon>Triplophysa</taxon>
    </lineage>
</organism>
<evidence type="ECO:0000259" key="8">
    <source>
        <dbReference type="Pfam" id="PF07773"/>
    </source>
</evidence>
<feature type="domain" description="Tectonic-1-3" evidence="8">
    <location>
        <begin position="239"/>
        <end position="408"/>
    </location>
</feature>
<comment type="similarity">
    <text evidence="1">Belongs to the tectonic family.</text>
</comment>
<comment type="subunit">
    <text evidence="2">Part of the tectonic-like complex (also named B9 complex).</text>
</comment>
<evidence type="ECO:0000256" key="7">
    <source>
        <dbReference type="SAM" id="SignalP"/>
    </source>
</evidence>
<keyword evidence="3 7" id="KW-0732">Signal</keyword>
<evidence type="ECO:0000259" key="9">
    <source>
        <dbReference type="Pfam" id="PF25752"/>
    </source>
</evidence>
<dbReference type="PANTHER" id="PTHR14611:SF1">
    <property type="entry name" value="TECTONIC-1"/>
    <property type="match status" value="1"/>
</dbReference>
<evidence type="ECO:0000256" key="5">
    <source>
        <dbReference type="ARBA" id="ARBA00023180"/>
    </source>
</evidence>
<feature type="compositionally biased region" description="Polar residues" evidence="6">
    <location>
        <begin position="57"/>
        <end position="86"/>
    </location>
</feature>
<evidence type="ECO:0000256" key="6">
    <source>
        <dbReference type="SAM" id="MobiDB-lite"/>
    </source>
</evidence>
<feature type="region of interest" description="Disordered" evidence="6">
    <location>
        <begin position="57"/>
        <end position="87"/>
    </location>
</feature>
<proteinExistence type="inferred from homology"/>
<evidence type="ECO:0000313" key="11">
    <source>
        <dbReference type="Proteomes" id="UP001059041"/>
    </source>
</evidence>
<dbReference type="GO" id="GO:1904491">
    <property type="term" value="P:protein localization to ciliary transition zone"/>
    <property type="evidence" value="ECO:0007669"/>
    <property type="project" value="TreeGrafter"/>
</dbReference>
<evidence type="ECO:0000256" key="4">
    <source>
        <dbReference type="ARBA" id="ARBA00022794"/>
    </source>
</evidence>
<feature type="chain" id="PRO_5040854482" evidence="7">
    <location>
        <begin position="19"/>
        <end position="630"/>
    </location>
</feature>
<feature type="domain" description="Tectonic-1-3 N-terminal" evidence="9">
    <location>
        <begin position="100"/>
        <end position="209"/>
    </location>
</feature>
<dbReference type="Proteomes" id="UP001059041">
    <property type="component" value="Linkage Group LG22"/>
</dbReference>
<gene>
    <name evidence="10" type="ORF">IRJ41_016152</name>
</gene>
<sequence length="630" mass="67692">MAALCCLLILAFLKTALCIEHANTTESINITLKDANDTFSDREDSLNFTELGITPTPSSFPDSSESVTAFPDQTESTDTSIPNTTPDVPRSALPLPVSGVLPVPVIEVVKLCPCNLQTGQCDINCCCDPDCTEEVSLFTDCSIKTVSSDPRLCQKDTVVYSINTTADGLSRVQSSVQQEVNPDVFCIQSANYEEGMSFGAPEIPTEENFDSLFGQFVGFFFGRSRDTSAQSSAIGNVPGYLCGDVMQTVNEAGEQESFPFPASAATAHCLDANPAAFLKDQTSRCVRSFDLGQDCSSLEALDLRAYITFKIRTGKNEEAKVIGAEVSAITLESLEGTWTSVDPAESAVYFPVLLESGDVCNNVVKQVKYIFRYSEAGEILSVMASFLLGAIKSIMVPIQQEFQITFLQEITSTAGMRFSGNPGYVVGLPLVAGTRTAEYPLLQNSSTDPKGSLTILQNSGEQDCLLGSSRRSPVLFGIDMVSGCTFRLSDAVNCSLLSEVILSVLKGQNFPDHVASFGNSLPQNTLDWVPIQIQTITTSTQTCSIPQSYHLEVKWTKYGTLVNPQAHIVSIMETVLTNTSSLALLTSAGGLLSVTASVSFVDVSASPSPGFKVPPTIDAKLPVDFFFPFV</sequence>
<dbReference type="PANTHER" id="PTHR14611">
    <property type="entry name" value="TECTONIC FAMILY MEMBER"/>
    <property type="match status" value="1"/>
</dbReference>
<keyword evidence="5" id="KW-0325">Glycoprotein</keyword>
<evidence type="ECO:0000256" key="3">
    <source>
        <dbReference type="ARBA" id="ARBA00022729"/>
    </source>
</evidence>
<comment type="caution">
    <text evidence="10">The sequence shown here is derived from an EMBL/GenBank/DDBJ whole genome shotgun (WGS) entry which is preliminary data.</text>
</comment>
<keyword evidence="4" id="KW-0970">Cilium biogenesis/degradation</keyword>
<dbReference type="Pfam" id="PF25752">
    <property type="entry name" value="DUF1619_N"/>
    <property type="match status" value="1"/>
</dbReference>
<dbReference type="AlphaFoldDB" id="A0A9W7T9V8"/>